<protein>
    <recommendedName>
        <fullName evidence="8">3CxxC-type domain-containing protein</fullName>
    </recommendedName>
</protein>
<dbReference type="PANTHER" id="PTHR14402">
    <property type="entry name" value="RECEPTOR TRANSPORTING PROTEIN"/>
    <property type="match status" value="1"/>
</dbReference>
<dbReference type="Proteomes" id="UP000250572">
    <property type="component" value="Unassembled WGS sequence"/>
</dbReference>
<evidence type="ECO:0000256" key="3">
    <source>
        <dbReference type="ARBA" id="ARBA00022723"/>
    </source>
</evidence>
<dbReference type="InterPro" id="IPR027377">
    <property type="entry name" value="ZAR1/RTP1-5-like_Znf-3CxxC"/>
</dbReference>
<evidence type="ECO:0000256" key="7">
    <source>
        <dbReference type="ARBA" id="ARBA00023136"/>
    </source>
</evidence>
<name>A0A315V886_GAMAF</name>
<dbReference type="SMART" id="SM01328">
    <property type="entry name" value="zf-3CxxC"/>
    <property type="match status" value="1"/>
</dbReference>
<evidence type="ECO:0000313" key="9">
    <source>
        <dbReference type="EMBL" id="PWA15138.1"/>
    </source>
</evidence>
<feature type="domain" description="3CxxC-type" evidence="8">
    <location>
        <begin position="169"/>
        <end position="278"/>
    </location>
</feature>
<dbReference type="EMBL" id="NHOQ01002733">
    <property type="protein sequence ID" value="PWA15138.1"/>
    <property type="molecule type" value="Genomic_DNA"/>
</dbReference>
<dbReference type="GO" id="GO:0008270">
    <property type="term" value="F:zinc ion binding"/>
    <property type="evidence" value="ECO:0007669"/>
    <property type="project" value="UniProtKB-KW"/>
</dbReference>
<evidence type="ECO:0000313" key="10">
    <source>
        <dbReference type="Proteomes" id="UP000250572"/>
    </source>
</evidence>
<organism evidence="9 10">
    <name type="scientific">Gambusia affinis</name>
    <name type="common">Western mosquitofish</name>
    <name type="synonym">Heterandria affinis</name>
    <dbReference type="NCBI Taxonomy" id="33528"/>
    <lineage>
        <taxon>Eukaryota</taxon>
        <taxon>Metazoa</taxon>
        <taxon>Chordata</taxon>
        <taxon>Craniata</taxon>
        <taxon>Vertebrata</taxon>
        <taxon>Euteleostomi</taxon>
        <taxon>Actinopterygii</taxon>
        <taxon>Neopterygii</taxon>
        <taxon>Teleostei</taxon>
        <taxon>Neoteleostei</taxon>
        <taxon>Acanthomorphata</taxon>
        <taxon>Ovalentaria</taxon>
        <taxon>Atherinomorphae</taxon>
        <taxon>Cyprinodontiformes</taxon>
        <taxon>Poeciliidae</taxon>
        <taxon>Poeciliinae</taxon>
        <taxon>Gambusia</taxon>
    </lineage>
</organism>
<dbReference type="STRING" id="33528.ENSGAFP00000016479"/>
<evidence type="ECO:0000256" key="5">
    <source>
        <dbReference type="ARBA" id="ARBA00022833"/>
    </source>
</evidence>
<evidence type="ECO:0000259" key="8">
    <source>
        <dbReference type="SMART" id="SM01328"/>
    </source>
</evidence>
<reference evidence="9 10" key="1">
    <citation type="journal article" date="2018" name="G3 (Bethesda)">
        <title>A High-Quality Reference Genome for the Invasive Mosquitofish Gambusia affinis Using a Chicago Library.</title>
        <authorList>
            <person name="Hoffberg S.L."/>
            <person name="Troendle N.J."/>
            <person name="Glenn T.C."/>
            <person name="Mahmud O."/>
            <person name="Louha S."/>
            <person name="Chalopin D."/>
            <person name="Bennetzen J.L."/>
            <person name="Mauricio R."/>
        </authorList>
    </citation>
    <scope>NUCLEOTIDE SEQUENCE [LARGE SCALE GENOMIC DNA]</scope>
    <source>
        <strain evidence="9">NE01/NJP1002.9</strain>
        <tissue evidence="9">Muscle</tissue>
    </source>
</reference>
<dbReference type="InterPro" id="IPR026096">
    <property type="entry name" value="R-trans_p"/>
</dbReference>
<keyword evidence="10" id="KW-1185">Reference proteome</keyword>
<dbReference type="PANTHER" id="PTHR14402:SF20">
    <property type="entry name" value="RECEPTOR-TRANSPORTING PROTEIN 2"/>
    <property type="match status" value="1"/>
</dbReference>
<evidence type="ECO:0000256" key="6">
    <source>
        <dbReference type="ARBA" id="ARBA00022989"/>
    </source>
</evidence>
<dbReference type="GO" id="GO:0016020">
    <property type="term" value="C:membrane"/>
    <property type="evidence" value="ECO:0007669"/>
    <property type="project" value="UniProtKB-SubCell"/>
</dbReference>
<keyword evidence="6" id="KW-1133">Transmembrane helix</keyword>
<dbReference type="AlphaFoldDB" id="A0A315V886"/>
<gene>
    <name evidence="9" type="ORF">CCH79_00008813</name>
</gene>
<evidence type="ECO:0000256" key="4">
    <source>
        <dbReference type="ARBA" id="ARBA00022771"/>
    </source>
</evidence>
<proteinExistence type="predicted"/>
<dbReference type="GO" id="GO:0051205">
    <property type="term" value="P:protein insertion into membrane"/>
    <property type="evidence" value="ECO:0007669"/>
    <property type="project" value="TreeGrafter"/>
</dbReference>
<accession>A0A315V886</accession>
<evidence type="ECO:0000256" key="1">
    <source>
        <dbReference type="ARBA" id="ARBA00004167"/>
    </source>
</evidence>
<keyword evidence="4" id="KW-0863">Zinc-finger</keyword>
<dbReference type="GO" id="GO:0006612">
    <property type="term" value="P:protein targeting to membrane"/>
    <property type="evidence" value="ECO:0007669"/>
    <property type="project" value="TreeGrafter"/>
</dbReference>
<keyword evidence="7" id="KW-0472">Membrane</keyword>
<dbReference type="GO" id="GO:0031849">
    <property type="term" value="F:olfactory receptor binding"/>
    <property type="evidence" value="ECO:0007669"/>
    <property type="project" value="TreeGrafter"/>
</dbReference>
<keyword evidence="5" id="KW-0862">Zinc</keyword>
<comment type="caution">
    <text evidence="9">The sequence shown here is derived from an EMBL/GenBank/DDBJ whole genome shotgun (WGS) entry which is preliminary data.</text>
</comment>
<keyword evidence="3" id="KW-0479">Metal-binding</keyword>
<dbReference type="Pfam" id="PF13695">
    <property type="entry name" value="Zn_ribbon_3CxxC"/>
    <property type="match status" value="1"/>
</dbReference>
<sequence>MQNTETKEERKERESTGTFCILELVLKANTGSPTPPSLSHLAACHQVCSSGAERKVSLRTWLMIPGVTRGPDILRAFGVCLLSAKDAGFFCMYTEKLVSCSHQVENGKDNKSYHSGWVPAFWLEIFDELLYDDNELDYGDEWNLNFNYTQTNEITKEQRKRGWKVYSHCAFGKFQCGACRKSWRSARAVVLFRYRVRNGRGTVIMRPFGQACRSCQDGAFDLPGFTRKEVEHAFLRLFSKIRKNCYGEQESDEASSTSSAKVWTKPHEAALCEACRLGICCLEDE</sequence>
<evidence type="ECO:0000256" key="2">
    <source>
        <dbReference type="ARBA" id="ARBA00022692"/>
    </source>
</evidence>
<comment type="subcellular location">
    <subcellularLocation>
        <location evidence="1">Membrane</location>
        <topology evidence="1">Single-pass membrane protein</topology>
    </subcellularLocation>
</comment>
<keyword evidence="2" id="KW-0812">Transmembrane</keyword>